<dbReference type="InterPro" id="IPR037522">
    <property type="entry name" value="HD_GYP_dom"/>
</dbReference>
<sequence>MKSQLSVNLGNLLLSLSEVADLANPLVAQHQHRTAFIALELSKTANLGPEITENIFTAALLHDIGAISVEEKIAIHSFQKIDENIHTIRGEVLLEQIPWLRKISKIVRNHHRNWNDWNDGIDNPVVFSSQIILLSDYVERLVNRNKYILHQVNDIISEIKRLSGTVIHKNIVTYFLDLSKREEFWLDLTSPRLYSLLLNHGQFKNMQIELEDVSLISNLYRDLIDFKSRFTATHTSGVSECAVKLSELLGLAALDVKSMRIAGNFHDIGKLVIPNSILEKPDKLTVDEFAIIRCHTYHTFRTLNSIGGLERIAEWAAYHHEKLDGSGYPFHLTSEEIGTGSRIMAVADIFTAISENRPYRKGMNKNEIYKIIKTQANENLLDKRIVELLFDNYEVINTQVKIRQSKALGFYETRFLSIVHESKRNI</sequence>
<comment type="caution">
    <text evidence="2">The sequence shown here is derived from an EMBL/GenBank/DDBJ whole genome shotgun (WGS) entry which is preliminary data.</text>
</comment>
<proteinExistence type="predicted"/>
<dbReference type="PANTHER" id="PTHR43155">
    <property type="entry name" value="CYCLIC DI-GMP PHOSPHODIESTERASE PA4108-RELATED"/>
    <property type="match status" value="1"/>
</dbReference>
<dbReference type="InterPro" id="IPR006674">
    <property type="entry name" value="HD_domain"/>
</dbReference>
<gene>
    <name evidence="2" type="ORF">KPL37_15695</name>
</gene>
<name>A0ABS6BX42_9CLOT</name>
<dbReference type="EMBL" id="JAHLDV010000050">
    <property type="protein sequence ID" value="MBU3161164.1"/>
    <property type="molecule type" value="Genomic_DNA"/>
</dbReference>
<feature type="domain" description="HD-GYP" evidence="1">
    <location>
        <begin position="209"/>
        <end position="404"/>
    </location>
</feature>
<evidence type="ECO:0000313" key="2">
    <source>
        <dbReference type="EMBL" id="MBU3161164.1"/>
    </source>
</evidence>
<dbReference type="RefSeq" id="WP_216150895.1">
    <property type="nucleotide sequence ID" value="NZ_JAHLDV010000050.1"/>
</dbReference>
<organism evidence="2 3">
    <name type="scientific">Clostridium frigoris</name>
    <dbReference type="NCBI Taxonomy" id="205327"/>
    <lineage>
        <taxon>Bacteria</taxon>
        <taxon>Bacillati</taxon>
        <taxon>Bacillota</taxon>
        <taxon>Clostridia</taxon>
        <taxon>Eubacteriales</taxon>
        <taxon>Clostridiaceae</taxon>
        <taxon>Clostridium</taxon>
    </lineage>
</organism>
<dbReference type="Proteomes" id="UP000776252">
    <property type="component" value="Unassembled WGS sequence"/>
</dbReference>
<evidence type="ECO:0000259" key="1">
    <source>
        <dbReference type="PROSITE" id="PS51832"/>
    </source>
</evidence>
<evidence type="ECO:0000313" key="3">
    <source>
        <dbReference type="Proteomes" id="UP000776252"/>
    </source>
</evidence>
<protein>
    <submittedName>
        <fullName evidence="2">HD domain-containing protein</fullName>
    </submittedName>
</protein>
<dbReference type="SMART" id="SM00471">
    <property type="entry name" value="HDc"/>
    <property type="match status" value="2"/>
</dbReference>
<dbReference type="PROSITE" id="PS51832">
    <property type="entry name" value="HD_GYP"/>
    <property type="match status" value="1"/>
</dbReference>
<reference evidence="2 3" key="1">
    <citation type="submission" date="2021-06" db="EMBL/GenBank/DDBJ databases">
        <title>Clostridia strains as spoilage organisms.</title>
        <authorList>
            <person name="Wambui J."/>
            <person name="Stephan R."/>
            <person name="Stevens M.J.A."/>
        </authorList>
    </citation>
    <scope>NUCLEOTIDE SEQUENCE [LARGE SCALE GENOMIC DNA]</scope>
    <source>
        <strain evidence="2 3">DSM 14204</strain>
    </source>
</reference>
<accession>A0ABS6BX42</accession>
<dbReference type="PANTHER" id="PTHR43155:SF1">
    <property type="entry name" value="3'3'-CGAMP-SPECIFIC PHOSPHODIESTERASE 1"/>
    <property type="match status" value="1"/>
</dbReference>
<dbReference type="CDD" id="cd00077">
    <property type="entry name" value="HDc"/>
    <property type="match status" value="2"/>
</dbReference>
<dbReference type="Pfam" id="PF01966">
    <property type="entry name" value="HD"/>
    <property type="match status" value="1"/>
</dbReference>
<dbReference type="InterPro" id="IPR003607">
    <property type="entry name" value="HD/PDEase_dom"/>
</dbReference>
<keyword evidence="3" id="KW-1185">Reference proteome</keyword>
<dbReference type="Pfam" id="PF13487">
    <property type="entry name" value="HD_5"/>
    <property type="match status" value="1"/>
</dbReference>